<dbReference type="EMBL" id="LGGO01000061">
    <property type="protein sequence ID" value="KUK77151.1"/>
    <property type="molecule type" value="Genomic_DNA"/>
</dbReference>
<dbReference type="PANTHER" id="PTHR36450">
    <property type="entry name" value="THIOREDOXIN"/>
    <property type="match status" value="1"/>
</dbReference>
<evidence type="ECO:0000259" key="1">
    <source>
        <dbReference type="Pfam" id="PF13192"/>
    </source>
</evidence>
<dbReference type="Proteomes" id="UP000053904">
    <property type="component" value="Unassembled WGS sequence"/>
</dbReference>
<reference evidence="3" key="1">
    <citation type="journal article" date="2015" name="MBio">
        <title>Genome-Resolved Metagenomic Analysis Reveals Roles for Candidate Phyla and Other Microbial Community Members in Biogeochemical Transformations in Oil Reservoirs.</title>
        <authorList>
            <person name="Hu P."/>
            <person name="Tom L."/>
            <person name="Singh A."/>
            <person name="Thomas B.C."/>
            <person name="Baker B.J."/>
            <person name="Piceno Y.M."/>
            <person name="Andersen G.L."/>
            <person name="Banfield J.F."/>
        </authorList>
    </citation>
    <scope>NUCLEOTIDE SEQUENCE [LARGE SCALE GENOMIC DNA]</scope>
</reference>
<dbReference type="AlphaFoldDB" id="A0A101HHX5"/>
<gene>
    <name evidence="2" type="ORF">XD93_0506</name>
</gene>
<organism evidence="2 3">
    <name type="scientific">candidate division WS6 bacterium 34_10</name>
    <dbReference type="NCBI Taxonomy" id="1641389"/>
    <lineage>
        <taxon>Bacteria</taxon>
        <taxon>Candidatus Dojkabacteria</taxon>
    </lineage>
</organism>
<evidence type="ECO:0000313" key="2">
    <source>
        <dbReference type="EMBL" id="KUK77151.1"/>
    </source>
</evidence>
<protein>
    <submittedName>
        <fullName evidence="2">Redox-active disulfide protein 2</fullName>
    </submittedName>
</protein>
<dbReference type="Pfam" id="PF13192">
    <property type="entry name" value="Thioredoxin_3"/>
    <property type="match status" value="1"/>
</dbReference>
<comment type="caution">
    <text evidence="2">The sequence shown here is derived from an EMBL/GenBank/DDBJ whole genome shotgun (WGS) entry which is preliminary data.</text>
</comment>
<name>A0A101HHX5_9BACT</name>
<sequence length="94" mass="10071">MIIKVLGSGCPSCKKLYESVKHVVGENKEIQVEYITDITALLDAGIMSSPALMIDEKVVCSGRVPSEEEIKEYIDGNKVEEKDPTGGCSCGGCC</sequence>
<dbReference type="PANTHER" id="PTHR36450:SF1">
    <property type="entry name" value="THIOREDOXIN"/>
    <property type="match status" value="1"/>
</dbReference>
<dbReference type="Gene3D" id="3.40.30.10">
    <property type="entry name" value="Glutaredoxin"/>
    <property type="match status" value="1"/>
</dbReference>
<dbReference type="NCBIfam" id="TIGR00412">
    <property type="entry name" value="redox_disulf_2"/>
    <property type="match status" value="1"/>
</dbReference>
<accession>A0A101HHX5</accession>
<proteinExistence type="predicted"/>
<dbReference type="InterPro" id="IPR036249">
    <property type="entry name" value="Thioredoxin-like_sf"/>
</dbReference>
<dbReference type="InterPro" id="IPR012336">
    <property type="entry name" value="Thioredoxin-like_fold"/>
</dbReference>
<dbReference type="InterPro" id="IPR005243">
    <property type="entry name" value="THIRX-like_proc"/>
</dbReference>
<feature type="domain" description="Thioredoxin-like fold" evidence="1">
    <location>
        <begin position="1"/>
        <end position="74"/>
    </location>
</feature>
<dbReference type="SUPFAM" id="SSF52833">
    <property type="entry name" value="Thioredoxin-like"/>
    <property type="match status" value="1"/>
</dbReference>
<evidence type="ECO:0000313" key="3">
    <source>
        <dbReference type="Proteomes" id="UP000053904"/>
    </source>
</evidence>